<name>A0A150WM34_BDEBC</name>
<feature type="region of interest" description="Disordered" evidence="1">
    <location>
        <begin position="471"/>
        <end position="493"/>
    </location>
</feature>
<evidence type="ECO:0000256" key="1">
    <source>
        <dbReference type="SAM" id="MobiDB-lite"/>
    </source>
</evidence>
<dbReference type="InterPro" id="IPR006311">
    <property type="entry name" value="TAT_signal"/>
</dbReference>
<dbReference type="OrthoDB" id="5695065at2"/>
<dbReference type="Pfam" id="PF07586">
    <property type="entry name" value="HXXSHH"/>
    <property type="match status" value="1"/>
</dbReference>
<dbReference type="EMBL" id="LUKE01000001">
    <property type="protein sequence ID" value="KYG65553.1"/>
    <property type="molecule type" value="Genomic_DNA"/>
</dbReference>
<protein>
    <recommendedName>
        <fullName evidence="4">DUF1552 domain-containing protein</fullName>
    </recommendedName>
</protein>
<accession>A0A150WM34</accession>
<dbReference type="Proteomes" id="UP000075320">
    <property type="component" value="Unassembled WGS sequence"/>
</dbReference>
<dbReference type="RefSeq" id="WP_061833097.1">
    <property type="nucleotide sequence ID" value="NZ_LUKE01000001.1"/>
</dbReference>
<sequence length="493" mass="54746">MKYNPITRRYFLKGLGSAVVYLPILSSLSPREAFAQTRAHSRFIVIGQDNGFHTPNWLPPTSNKSRMTLNGTFREMRLTDVTGPQTGAISNILGPEFSSLRSKMMLLENLDTVCPWTRGHQMATILCGNFGRVWSDAKYFGPSIDRVMARSSKIYPTASKIDGLHLRVEQLQSEPEIDLSWDYRNGQMVFPTVYDQPQAAFDAIFGTQTTGNAQAAQKEILLVDQVNEQFKLLRNNSRTSSADKKVLDEHMAMIFDLQKRLTASAPTCTPGTRPSRTYRNYAPEDRSALIDLHTQILVAAVKCGLTRIATLSICRGVDDLNYNSLVGINLPHGWHEQSHIDYTTAEVLKIYQFYSKKVAALLTALDVPESGTDGTYLDNSIVLYGNGQSEGDHRYSNRPTLIAGGGAGAINMNKYIDYGGFNNVAAPYGPNYTGRNYNQLLIAMMQAMGLSEEDYYTSDMVARGIQAGFGDDRAPNNYKSDRRNPLPGILKAA</sequence>
<feature type="compositionally biased region" description="Basic and acidic residues" evidence="1">
    <location>
        <begin position="471"/>
        <end position="484"/>
    </location>
</feature>
<dbReference type="PROSITE" id="PS51318">
    <property type="entry name" value="TAT"/>
    <property type="match status" value="1"/>
</dbReference>
<comment type="caution">
    <text evidence="2">The sequence shown here is derived from an EMBL/GenBank/DDBJ whole genome shotgun (WGS) entry which is preliminary data.</text>
</comment>
<proteinExistence type="predicted"/>
<evidence type="ECO:0008006" key="4">
    <source>
        <dbReference type="Google" id="ProtNLM"/>
    </source>
</evidence>
<keyword evidence="3" id="KW-1185">Reference proteome</keyword>
<evidence type="ECO:0000313" key="3">
    <source>
        <dbReference type="Proteomes" id="UP000075320"/>
    </source>
</evidence>
<dbReference type="AlphaFoldDB" id="A0A150WM34"/>
<reference evidence="2 3" key="1">
    <citation type="submission" date="2016-03" db="EMBL/GenBank/DDBJ databases">
        <authorList>
            <person name="Ploux O."/>
        </authorList>
    </citation>
    <scope>NUCLEOTIDE SEQUENCE [LARGE SCALE GENOMIC DNA]</scope>
    <source>
        <strain evidence="2 3">R0</strain>
    </source>
</reference>
<gene>
    <name evidence="2" type="ORF">AZI86_00285</name>
</gene>
<evidence type="ECO:0000313" key="2">
    <source>
        <dbReference type="EMBL" id="KYG65553.1"/>
    </source>
</evidence>
<dbReference type="InterPro" id="IPR011447">
    <property type="entry name" value="DUF1552"/>
</dbReference>
<organism evidence="2 3">
    <name type="scientific">Bdellovibrio bacteriovorus</name>
    <dbReference type="NCBI Taxonomy" id="959"/>
    <lineage>
        <taxon>Bacteria</taxon>
        <taxon>Pseudomonadati</taxon>
        <taxon>Bdellovibrionota</taxon>
        <taxon>Bdellovibrionia</taxon>
        <taxon>Bdellovibrionales</taxon>
        <taxon>Pseudobdellovibrionaceae</taxon>
        <taxon>Bdellovibrio</taxon>
    </lineage>
</organism>